<dbReference type="GO" id="GO:0003979">
    <property type="term" value="F:UDP-glucose 6-dehydrogenase activity"/>
    <property type="evidence" value="ECO:0007669"/>
    <property type="project" value="UniProtKB-EC"/>
</dbReference>
<dbReference type="Gene3D" id="1.20.5.100">
    <property type="entry name" value="Cytochrome c1, transmembrane anchor, C-terminal"/>
    <property type="match status" value="1"/>
</dbReference>
<sequence>MIEMDVAVIGTGYVGLVTGACLAEKGHRVHCIDIDESRVQQLNNAISPIYEEGIEELLKNGINNDNLFFTTDYKEGLHQKDIVFLAVGTPESEDGSADLSYLYKASETMASYVDRDVTVVIKSTVPVGTGEQIGDKLNSLVSPGVNIRMASNPEFLRQGTAVYDTFHADRIVVGANHPDAQKQLEELYHSFQLPIVVTDIRSAEMIKYTANSFLAMKISFINEVANLSEKLGANIESVTEGIGMDKRIGSSFLNAGIGFGGSCFPKDTKAMVQIAESVNMPLSLIEKVISVNEKQREILVDKVKSRFTSLKGLEVAILGLSFKPNTDDMREAASISIIRKLVDDGVKVTAYDPVAMERAKQILPEQVNYTNSIEEAIKGKQATLIVTEWDQIKDFPLDKYVELMTSPVIMDGRNCFDMKEVQKHKIEYHSIGRKTINNLS</sequence>
<gene>
    <name evidence="12" type="ordered locus">OB2929</name>
</gene>
<dbReference type="PhylomeDB" id="Q8EMC5"/>
<evidence type="ECO:0000313" key="13">
    <source>
        <dbReference type="Proteomes" id="UP000000822"/>
    </source>
</evidence>
<evidence type="ECO:0000256" key="4">
    <source>
        <dbReference type="ARBA" id="ARBA00023002"/>
    </source>
</evidence>
<dbReference type="InterPro" id="IPR001732">
    <property type="entry name" value="UDP-Glc/GDP-Man_DH_N"/>
</dbReference>
<dbReference type="InterPro" id="IPR014027">
    <property type="entry name" value="UDP-Glc/GDP-Man_DH_C"/>
</dbReference>
<feature type="binding site" evidence="10">
    <location>
        <position position="33"/>
    </location>
    <ligand>
        <name>NAD(+)</name>
        <dbReference type="ChEBI" id="CHEBI:57540"/>
    </ligand>
</feature>
<feature type="binding site" evidence="9">
    <location>
        <position position="323"/>
    </location>
    <ligand>
        <name>substrate</name>
    </ligand>
</feature>
<dbReference type="EMBL" id="BA000028">
    <property type="protein sequence ID" value="BAC14885.1"/>
    <property type="molecule type" value="Genomic_DNA"/>
</dbReference>
<evidence type="ECO:0000259" key="11">
    <source>
        <dbReference type="SMART" id="SM00984"/>
    </source>
</evidence>
<dbReference type="InterPro" id="IPR008927">
    <property type="entry name" value="6-PGluconate_DH-like_C_sf"/>
</dbReference>
<dbReference type="Proteomes" id="UP000000822">
    <property type="component" value="Chromosome"/>
</dbReference>
<comment type="similarity">
    <text evidence="2 7">Belongs to the UDP-glucose/GDP-mannose dehydrogenase family.</text>
</comment>
<dbReference type="PANTHER" id="PTHR43750">
    <property type="entry name" value="UDP-GLUCOSE 6-DEHYDROGENASE TUAD"/>
    <property type="match status" value="1"/>
</dbReference>
<name>Q8EMC5_OCEIH</name>
<dbReference type="InterPro" id="IPR028357">
    <property type="entry name" value="UDPglc_DH_bac"/>
</dbReference>
<accession>Q8EMC5</accession>
<reference evidence="12 13" key="1">
    <citation type="journal article" date="2001" name="FEMS Microbiol. Lett.">
        <title>Oceanobacillus iheyensis gen. nov., sp. nov., a deep-sea extremely halotolerant and alkaliphilic species isolated from a depth of 1050 m on the Iheya Ridge.</title>
        <authorList>
            <person name="Lu J."/>
            <person name="Nogi Y."/>
            <person name="Takami H."/>
        </authorList>
    </citation>
    <scope>NUCLEOTIDE SEQUENCE [LARGE SCALE GENOMIC DNA]</scope>
    <source>
        <strain evidence="13">DSM 14371 / CIP 107618 / JCM 11309 / KCTC 3954 / HTE831</strain>
    </source>
</reference>
<dbReference type="NCBIfam" id="TIGR03026">
    <property type="entry name" value="NDP-sugDHase"/>
    <property type="match status" value="1"/>
</dbReference>
<dbReference type="KEGG" id="oih:OB2929"/>
<dbReference type="GO" id="GO:0051287">
    <property type="term" value="F:NAD binding"/>
    <property type="evidence" value="ECO:0007669"/>
    <property type="project" value="InterPro"/>
</dbReference>
<evidence type="ECO:0000256" key="8">
    <source>
        <dbReference type="PIRSR" id="PIRSR500134-1"/>
    </source>
</evidence>
<evidence type="ECO:0000256" key="1">
    <source>
        <dbReference type="ARBA" id="ARBA00004701"/>
    </source>
</evidence>
<dbReference type="eggNOG" id="COG1004">
    <property type="taxonomic scope" value="Bacteria"/>
</dbReference>
<feature type="binding site" evidence="10">
    <location>
        <position position="266"/>
    </location>
    <ligand>
        <name>NAD(+)</name>
        <dbReference type="ChEBI" id="CHEBI:57540"/>
    </ligand>
</feature>
<evidence type="ECO:0000313" key="12">
    <source>
        <dbReference type="EMBL" id="BAC14885.1"/>
    </source>
</evidence>
<evidence type="ECO:0000256" key="2">
    <source>
        <dbReference type="ARBA" id="ARBA00006601"/>
    </source>
</evidence>
<dbReference type="Pfam" id="PF03720">
    <property type="entry name" value="UDPG_MGDP_dh_C"/>
    <property type="match status" value="1"/>
</dbReference>
<evidence type="ECO:0000256" key="6">
    <source>
        <dbReference type="ARBA" id="ARBA00047473"/>
    </source>
</evidence>
<feature type="binding site" evidence="10">
    <location>
        <position position="330"/>
    </location>
    <ligand>
        <name>NAD(+)</name>
        <dbReference type="ChEBI" id="CHEBI:57540"/>
    </ligand>
</feature>
<evidence type="ECO:0000256" key="7">
    <source>
        <dbReference type="PIRNR" id="PIRNR000124"/>
    </source>
</evidence>
<feature type="binding site" evidence="9">
    <location>
        <position position="260"/>
    </location>
    <ligand>
        <name>substrate</name>
    </ligand>
</feature>
<comment type="catalytic activity">
    <reaction evidence="6 7">
        <text>UDP-alpha-D-glucose + 2 NAD(+) + H2O = UDP-alpha-D-glucuronate + 2 NADH + 3 H(+)</text>
        <dbReference type="Rhea" id="RHEA:23596"/>
        <dbReference type="ChEBI" id="CHEBI:15377"/>
        <dbReference type="ChEBI" id="CHEBI:15378"/>
        <dbReference type="ChEBI" id="CHEBI:57540"/>
        <dbReference type="ChEBI" id="CHEBI:57945"/>
        <dbReference type="ChEBI" id="CHEBI:58052"/>
        <dbReference type="ChEBI" id="CHEBI:58885"/>
        <dbReference type="EC" id="1.1.1.22"/>
    </reaction>
</comment>
<comment type="pathway">
    <text evidence="1">Nucleotide-sugar biosynthesis; UDP-alpha-D-glucuronate biosynthesis; UDP-alpha-D-glucuronate from UDP-alpha-D-glucose: step 1/1.</text>
</comment>
<dbReference type="InterPro" id="IPR017476">
    <property type="entry name" value="UDP-Glc/GDP-Man"/>
</dbReference>
<dbReference type="STRING" id="221109.gene:10735181"/>
<dbReference type="Gene3D" id="3.40.50.720">
    <property type="entry name" value="NAD(P)-binding Rossmann-like Domain"/>
    <property type="match status" value="2"/>
</dbReference>
<dbReference type="HOGENOM" id="CLU_023810_1_2_9"/>
<dbReference type="InterPro" id="IPR036291">
    <property type="entry name" value="NAD(P)-bd_dom_sf"/>
</dbReference>
<dbReference type="Pfam" id="PF00984">
    <property type="entry name" value="UDPG_MGDP_dh"/>
    <property type="match status" value="1"/>
</dbReference>
<dbReference type="Pfam" id="PF03721">
    <property type="entry name" value="UDPG_MGDP_dh_N"/>
    <property type="match status" value="1"/>
</dbReference>
<dbReference type="PIRSF" id="PIRSF000124">
    <property type="entry name" value="UDPglc_GDPman_dh"/>
    <property type="match status" value="1"/>
</dbReference>
<dbReference type="SUPFAM" id="SSF52413">
    <property type="entry name" value="UDP-glucose/GDP-mannose dehydrogenase C-terminal domain"/>
    <property type="match status" value="1"/>
</dbReference>
<keyword evidence="4 7" id="KW-0560">Oxidoreductase</keyword>
<feature type="binding site" evidence="10">
    <location>
        <position position="124"/>
    </location>
    <ligand>
        <name>NAD(+)</name>
        <dbReference type="ChEBI" id="CHEBI:57540"/>
    </ligand>
</feature>
<evidence type="ECO:0000256" key="10">
    <source>
        <dbReference type="PIRSR" id="PIRSR500134-3"/>
    </source>
</evidence>
<feature type="domain" description="UDP-glucose/GDP-mannose dehydrogenase C-terminal" evidence="11">
    <location>
        <begin position="316"/>
        <end position="418"/>
    </location>
</feature>
<keyword evidence="13" id="KW-1185">Reference proteome</keyword>
<protein>
    <recommendedName>
        <fullName evidence="3 7">UDP-glucose 6-dehydrogenase</fullName>
        <ecNumber evidence="3 7">1.1.1.22</ecNumber>
    </recommendedName>
</protein>
<dbReference type="SUPFAM" id="SSF48179">
    <property type="entry name" value="6-phosphogluconate dehydrogenase C-terminal domain-like"/>
    <property type="match status" value="1"/>
</dbReference>
<proteinExistence type="inferred from homology"/>
<evidence type="ECO:0000256" key="5">
    <source>
        <dbReference type="ARBA" id="ARBA00023027"/>
    </source>
</evidence>
<dbReference type="InterPro" id="IPR036220">
    <property type="entry name" value="UDP-Glc/GDP-Man_DH_C_sf"/>
</dbReference>
<evidence type="ECO:0000256" key="9">
    <source>
        <dbReference type="PIRSR" id="PIRSR500134-2"/>
    </source>
</evidence>
<dbReference type="SUPFAM" id="SSF51735">
    <property type="entry name" value="NAD(P)-binding Rossmann-fold domains"/>
    <property type="match status" value="1"/>
</dbReference>
<dbReference type="SMART" id="SM00984">
    <property type="entry name" value="UDPG_MGDP_dh_C"/>
    <property type="match status" value="1"/>
</dbReference>
<dbReference type="GO" id="GO:0000271">
    <property type="term" value="P:polysaccharide biosynthetic process"/>
    <property type="evidence" value="ECO:0007669"/>
    <property type="project" value="InterPro"/>
</dbReference>
<evidence type="ECO:0000256" key="3">
    <source>
        <dbReference type="ARBA" id="ARBA00012954"/>
    </source>
</evidence>
<dbReference type="InterPro" id="IPR014026">
    <property type="entry name" value="UDP-Glc/GDP-Man_DH_dimer"/>
</dbReference>
<reference evidence="12 13" key="2">
    <citation type="journal article" date="2002" name="Nucleic Acids Res.">
        <title>Genome sequence of Oceanobacillus iheyensis isolated from the Iheya Ridge and its unexpected adaptive capabilities to extreme environments.</title>
        <authorList>
            <person name="Takami H."/>
            <person name="Takaki Y."/>
            <person name="Uchiyama I."/>
        </authorList>
    </citation>
    <scope>NUCLEOTIDE SEQUENCE [LARGE SCALE GENOMIC DNA]</scope>
    <source>
        <strain evidence="13">DSM 14371 / CIP 107618 / JCM 11309 / KCTC 3954 / HTE831</strain>
    </source>
</reference>
<dbReference type="AlphaFoldDB" id="Q8EMC5"/>
<keyword evidence="5 7" id="KW-0520">NAD</keyword>
<feature type="binding site" evidence="9">
    <location>
        <position position="207"/>
    </location>
    <ligand>
        <name>substrate</name>
    </ligand>
</feature>
<dbReference type="GO" id="GO:0006065">
    <property type="term" value="P:UDP-glucuronate biosynthetic process"/>
    <property type="evidence" value="ECO:0007669"/>
    <property type="project" value="UniProtKB-UniPathway"/>
</dbReference>
<feature type="active site" description="Nucleophile" evidence="8">
    <location>
        <position position="263"/>
    </location>
</feature>
<feature type="binding site" evidence="9">
    <location>
        <begin position="252"/>
        <end position="256"/>
    </location>
    <ligand>
        <name>substrate</name>
    </ligand>
</feature>
<dbReference type="PIRSF" id="PIRSF500134">
    <property type="entry name" value="UDPglc_DH_bac"/>
    <property type="match status" value="1"/>
</dbReference>
<dbReference type="UniPathway" id="UPA00038">
    <property type="reaction ID" value="UER00491"/>
</dbReference>
<organism evidence="12 13">
    <name type="scientific">Oceanobacillus iheyensis (strain DSM 14371 / CIP 107618 / JCM 11309 / KCTC 3954 / HTE831)</name>
    <dbReference type="NCBI Taxonomy" id="221109"/>
    <lineage>
        <taxon>Bacteria</taxon>
        <taxon>Bacillati</taxon>
        <taxon>Bacillota</taxon>
        <taxon>Bacilli</taxon>
        <taxon>Bacillales</taxon>
        <taxon>Bacillaceae</taxon>
        <taxon>Oceanobacillus</taxon>
    </lineage>
</organism>
<dbReference type="PANTHER" id="PTHR43750:SF4">
    <property type="entry name" value="UDP-GLUCOSE 6-DEHYDROGENASE YWQF"/>
    <property type="match status" value="1"/>
</dbReference>
<feature type="binding site" evidence="10">
    <location>
        <position position="38"/>
    </location>
    <ligand>
        <name>NAD(+)</name>
        <dbReference type="ChEBI" id="CHEBI:57540"/>
    </ligand>
</feature>
<dbReference type="EC" id="1.1.1.22" evidence="3 7"/>
<feature type="binding site" evidence="10">
    <location>
        <position position="89"/>
    </location>
    <ligand>
        <name>NAD(+)</name>
        <dbReference type="ChEBI" id="CHEBI:57540"/>
    </ligand>
</feature>